<dbReference type="EMBL" id="CP032230">
    <property type="protein sequence ID" value="QBJ94455.1"/>
    <property type="molecule type" value="Genomic_DNA"/>
</dbReference>
<dbReference type="KEGG" id="sseo:D0Z67_29235"/>
<dbReference type="Proteomes" id="UP000292547">
    <property type="component" value="Plasmid unnamed"/>
</dbReference>
<evidence type="ECO:0000313" key="1">
    <source>
        <dbReference type="EMBL" id="QBJ94455.1"/>
    </source>
</evidence>
<organism evidence="1 2">
    <name type="scientific">Streptomyces seoulensis</name>
    <dbReference type="NCBI Taxonomy" id="73044"/>
    <lineage>
        <taxon>Bacteria</taxon>
        <taxon>Bacillati</taxon>
        <taxon>Actinomycetota</taxon>
        <taxon>Actinomycetes</taxon>
        <taxon>Kitasatosporales</taxon>
        <taxon>Streptomycetaceae</taxon>
        <taxon>Streptomyces</taxon>
    </lineage>
</organism>
<reference evidence="1 2" key="1">
    <citation type="submission" date="2018-08" db="EMBL/GenBank/DDBJ databases">
        <title>The complete genome sequence of Streptomyces seoulensis, a pioneer strain for nickel superoxide dismutase discovery.</title>
        <authorList>
            <person name="Shin J."/>
            <person name="Lee J.-S."/>
            <person name="Lee E.-J."/>
            <person name="Youn H.-D."/>
        </authorList>
    </citation>
    <scope>NUCLEOTIDE SEQUENCE [LARGE SCALE GENOMIC DNA]</scope>
    <source>
        <strain evidence="1 2">KCTC 9819</strain>
        <plasmid evidence="1 2">unnamed</plasmid>
    </source>
</reference>
<keyword evidence="2" id="KW-1185">Reference proteome</keyword>
<evidence type="ECO:0000313" key="2">
    <source>
        <dbReference type="Proteomes" id="UP000292547"/>
    </source>
</evidence>
<gene>
    <name evidence="1" type="ORF">D0Z67_29235</name>
</gene>
<sequence>MGDCRVDFVFVCGWCGEECAVWCEPVMSWWTQKYQAPDTFTCWFCGGESTSPAPPWTPAD</sequence>
<keyword evidence="1" id="KW-0614">Plasmid</keyword>
<geneLocation type="plasmid" evidence="1">
    <name>unnamed</name>
</geneLocation>
<dbReference type="AlphaFoldDB" id="A0A4P6U2V4"/>
<name>A0A4P6U2V4_STRSO</name>
<protein>
    <submittedName>
        <fullName evidence="1">Uncharacterized protein</fullName>
    </submittedName>
</protein>
<proteinExistence type="predicted"/>
<accession>A0A4P6U2V4</accession>